<reference evidence="2 3" key="1">
    <citation type="submission" date="2021-06" db="EMBL/GenBank/DDBJ databases">
        <authorList>
            <person name="Kallberg Y."/>
            <person name="Tangrot J."/>
            <person name="Rosling A."/>
        </authorList>
    </citation>
    <scope>NUCLEOTIDE SEQUENCE [LARGE SCALE GENOMIC DNA]</scope>
    <source>
        <strain evidence="2 3">120-4 pot B 10/14</strain>
    </source>
</reference>
<gene>
    <name evidence="2" type="ORF">GMARGA_LOCUS45108</name>
</gene>
<keyword evidence="3" id="KW-1185">Reference proteome</keyword>
<feature type="non-terminal residue" evidence="2">
    <location>
        <position position="1"/>
    </location>
</feature>
<proteinExistence type="predicted"/>
<feature type="compositionally biased region" description="Polar residues" evidence="1">
    <location>
        <begin position="1"/>
        <end position="16"/>
    </location>
</feature>
<organism evidence="2 3">
    <name type="scientific">Gigaspora margarita</name>
    <dbReference type="NCBI Taxonomy" id="4874"/>
    <lineage>
        <taxon>Eukaryota</taxon>
        <taxon>Fungi</taxon>
        <taxon>Fungi incertae sedis</taxon>
        <taxon>Mucoromycota</taxon>
        <taxon>Glomeromycotina</taxon>
        <taxon>Glomeromycetes</taxon>
        <taxon>Diversisporales</taxon>
        <taxon>Gigasporaceae</taxon>
        <taxon>Gigaspora</taxon>
    </lineage>
</organism>
<sequence>LGAVSSTTNSNASEFNTDSKHKILGVEHGVSELKRAYKELALK</sequence>
<dbReference type="Proteomes" id="UP000789901">
    <property type="component" value="Unassembled WGS sequence"/>
</dbReference>
<evidence type="ECO:0000256" key="1">
    <source>
        <dbReference type="SAM" id="MobiDB-lite"/>
    </source>
</evidence>
<evidence type="ECO:0000313" key="3">
    <source>
        <dbReference type="Proteomes" id="UP000789901"/>
    </source>
</evidence>
<evidence type="ECO:0000313" key="2">
    <source>
        <dbReference type="EMBL" id="CAG8856287.1"/>
    </source>
</evidence>
<dbReference type="EMBL" id="CAJVQB010158278">
    <property type="protein sequence ID" value="CAG8856287.1"/>
    <property type="molecule type" value="Genomic_DNA"/>
</dbReference>
<name>A0ABN7XMM1_GIGMA</name>
<comment type="caution">
    <text evidence="2">The sequence shown here is derived from an EMBL/GenBank/DDBJ whole genome shotgun (WGS) entry which is preliminary data.</text>
</comment>
<feature type="region of interest" description="Disordered" evidence="1">
    <location>
        <begin position="1"/>
        <end position="21"/>
    </location>
</feature>
<accession>A0ABN7XMM1</accession>
<protein>
    <submittedName>
        <fullName evidence="2">26610_t:CDS:1</fullName>
    </submittedName>
</protein>